<dbReference type="Pfam" id="PF00076">
    <property type="entry name" value="RRM_1"/>
    <property type="match status" value="1"/>
</dbReference>
<dbReference type="InterPro" id="IPR035979">
    <property type="entry name" value="RBD_domain_sf"/>
</dbReference>
<keyword evidence="6 12" id="KW-1133">Transmembrane helix</keyword>
<gene>
    <name evidence="14" type="ORF">N8I77_002188</name>
</gene>
<keyword evidence="3" id="KW-0808">Transferase</keyword>
<dbReference type="SUPFAM" id="SSF54928">
    <property type="entry name" value="RNA-binding domain, RBD"/>
    <property type="match status" value="1"/>
</dbReference>
<dbReference type="GO" id="GO:0008204">
    <property type="term" value="P:ergosterol metabolic process"/>
    <property type="evidence" value="ECO:0007669"/>
    <property type="project" value="TreeGrafter"/>
</dbReference>
<name>A0AAD9STE8_PHOAM</name>
<comment type="subcellular location">
    <subcellularLocation>
        <location evidence="1">Endoplasmic reticulum membrane</location>
        <topology evidence="1">Multi-pass membrane protein</topology>
    </subcellularLocation>
</comment>
<feature type="region of interest" description="Disordered" evidence="11">
    <location>
        <begin position="1"/>
        <end position="119"/>
    </location>
</feature>
<dbReference type="GO" id="GO:0034737">
    <property type="term" value="F:ergosterol O-acyltransferase activity"/>
    <property type="evidence" value="ECO:0007669"/>
    <property type="project" value="TreeGrafter"/>
</dbReference>
<feature type="region of interest" description="Disordered" evidence="11">
    <location>
        <begin position="342"/>
        <end position="371"/>
    </location>
</feature>
<dbReference type="Proteomes" id="UP001265746">
    <property type="component" value="Unassembled WGS sequence"/>
</dbReference>
<feature type="compositionally biased region" description="Basic residues" evidence="11">
    <location>
        <begin position="800"/>
        <end position="811"/>
    </location>
</feature>
<evidence type="ECO:0000256" key="1">
    <source>
        <dbReference type="ARBA" id="ARBA00004477"/>
    </source>
</evidence>
<keyword evidence="15" id="KW-1185">Reference proteome</keyword>
<evidence type="ECO:0000256" key="3">
    <source>
        <dbReference type="ARBA" id="ARBA00022679"/>
    </source>
</evidence>
<keyword evidence="10" id="KW-0694">RNA-binding</keyword>
<organism evidence="14 15">
    <name type="scientific">Phomopsis amygdali</name>
    <name type="common">Fusicoccum amygdali</name>
    <dbReference type="NCBI Taxonomy" id="1214568"/>
    <lineage>
        <taxon>Eukaryota</taxon>
        <taxon>Fungi</taxon>
        <taxon>Dikarya</taxon>
        <taxon>Ascomycota</taxon>
        <taxon>Pezizomycotina</taxon>
        <taxon>Sordariomycetes</taxon>
        <taxon>Sordariomycetidae</taxon>
        <taxon>Diaporthales</taxon>
        <taxon>Diaporthaceae</taxon>
        <taxon>Diaporthe</taxon>
    </lineage>
</organism>
<evidence type="ECO:0000313" key="14">
    <source>
        <dbReference type="EMBL" id="KAK2615434.1"/>
    </source>
</evidence>
<evidence type="ECO:0000256" key="9">
    <source>
        <dbReference type="ARBA" id="ARBA00023568"/>
    </source>
</evidence>
<feature type="compositionally biased region" description="Polar residues" evidence="11">
    <location>
        <begin position="47"/>
        <end position="59"/>
    </location>
</feature>
<feature type="transmembrane region" description="Helical" evidence="12">
    <location>
        <begin position="474"/>
        <end position="496"/>
    </location>
</feature>
<dbReference type="PROSITE" id="PS50102">
    <property type="entry name" value="RRM"/>
    <property type="match status" value="1"/>
</dbReference>
<accession>A0AAD9STE8</accession>
<dbReference type="InterPro" id="IPR034403">
    <property type="entry name" value="Srp1p_RRM"/>
</dbReference>
<dbReference type="GO" id="GO:0005789">
    <property type="term" value="C:endoplasmic reticulum membrane"/>
    <property type="evidence" value="ECO:0007669"/>
    <property type="project" value="UniProtKB-SubCell"/>
</dbReference>
<feature type="transmembrane region" description="Helical" evidence="12">
    <location>
        <begin position="232"/>
        <end position="256"/>
    </location>
</feature>
<keyword evidence="5" id="KW-0256">Endoplasmic reticulum</keyword>
<dbReference type="PANTHER" id="PTHR10408">
    <property type="entry name" value="STEROL O-ACYLTRANSFERASE"/>
    <property type="match status" value="1"/>
</dbReference>
<protein>
    <recommendedName>
        <fullName evidence="13">RRM domain-containing protein</fullName>
    </recommendedName>
</protein>
<evidence type="ECO:0000256" key="5">
    <source>
        <dbReference type="ARBA" id="ARBA00022824"/>
    </source>
</evidence>
<evidence type="ECO:0000256" key="7">
    <source>
        <dbReference type="ARBA" id="ARBA00023136"/>
    </source>
</evidence>
<feature type="transmembrane region" description="Helical" evidence="12">
    <location>
        <begin position="653"/>
        <end position="673"/>
    </location>
</feature>
<dbReference type="InterPro" id="IPR012677">
    <property type="entry name" value="Nucleotide-bd_a/b_plait_sf"/>
</dbReference>
<dbReference type="FunFam" id="3.30.70.330:FF:000123">
    <property type="entry name" value="Pre-mRNA splicing factor (Srp1)"/>
    <property type="match status" value="1"/>
</dbReference>
<feature type="transmembrane region" description="Helical" evidence="12">
    <location>
        <begin position="188"/>
        <end position="208"/>
    </location>
</feature>
<feature type="compositionally biased region" description="Basic and acidic residues" evidence="11">
    <location>
        <begin position="812"/>
        <end position="889"/>
    </location>
</feature>
<evidence type="ECO:0000256" key="2">
    <source>
        <dbReference type="ARBA" id="ARBA00009010"/>
    </source>
</evidence>
<keyword evidence="7 12" id="KW-0472">Membrane</keyword>
<evidence type="ECO:0000256" key="4">
    <source>
        <dbReference type="ARBA" id="ARBA00022692"/>
    </source>
</evidence>
<feature type="region of interest" description="Disordered" evidence="11">
    <location>
        <begin position="785"/>
        <end position="889"/>
    </location>
</feature>
<evidence type="ECO:0000256" key="10">
    <source>
        <dbReference type="PROSITE-ProRule" id="PRU00176"/>
    </source>
</evidence>
<reference evidence="14" key="1">
    <citation type="submission" date="2023-06" db="EMBL/GenBank/DDBJ databases">
        <authorList>
            <person name="Noh H."/>
        </authorList>
    </citation>
    <scope>NUCLEOTIDE SEQUENCE</scope>
    <source>
        <strain evidence="14">DUCC20226</strain>
    </source>
</reference>
<sequence length="889" mass="103030">MTSMAVNGAAGSADLRTQEETVHNKSTEETYFTRNTSPRALREALQLANSGKISTPSESASEEDYDEQSQKPIAVLRLNRKREKDQAAAHPTSGSKLKASGGTSEVATPSSASSENGTLEDVASLRGAKVYTIASDDKELREILRRGLQRAKEPESGKKRKGRFSDYVFTRKFSTFDRQNVAAANSPFHGFFTLFWIAIAMLLLKIGADNWKNTGSPLGTNDIMKHMFKRDVVVLLISDGVMCGLTGVSWILQLLVQKGYMDWDSSGWILQNVWQTTFIGSTIGWTQLRQWPWSHTVFFVMHSLVMLMKQHSYAFYNGYLSSVYKKRAELLKKLKQLEHVEAVKSPSQTKPTASSISTDHLAHRPSRHDVRQRRQSLHSGCETFSQDLEGIEEAIKSSQPLDLEQIHVFEQIIKWEIDGLTEELQGKATTAERAYPNNITYQNHYEYIVFPTLVYELEYPRSERIDWGYVAEKAVATFGVIFVMMMVSQAFIYPVVMKTVHMKESGMSLVERFKEFPWLLSDLIFPFMMEYLLTWYLIWEAILNLLGELTYFADREFYSDWWNSISWDQFARDWNRPVHNFLLRHVYHSSISAMKVNKHTATLFTFFLSALVHELVMWCIFKKLRGYLLFMQMLQLPLSRTKWMKGRKTLGNINFWLGIFTGPSVLCSLYLIFSAQHHNLLAPIVHQRTASPLHPDKMSRGGTTLYVTGFSHGTRARDLAYEFERYGRLVRCDIPAPRSASSRLFAFVEYEDRRDADDAYHDMHNKRIGRDDILKIEWARTPPSASWRFDSGRDRDRRPPRSPRRRTPSPRRARDYSPRKDDRRDRDRYDDRDRRDTRDRSRSPDRRDRDDRERDDRDDRDRRENGANGDDRKPLDSPPPVHDDLDTAE</sequence>
<feature type="compositionally biased region" description="Polar residues" evidence="11">
    <location>
        <begin position="29"/>
        <end position="38"/>
    </location>
</feature>
<dbReference type="EMBL" id="JAUJFL010000001">
    <property type="protein sequence ID" value="KAK2615434.1"/>
    <property type="molecule type" value="Genomic_DNA"/>
</dbReference>
<feature type="compositionally biased region" description="Basic and acidic residues" evidence="11">
    <location>
        <begin position="790"/>
        <end position="799"/>
    </location>
</feature>
<feature type="transmembrane region" description="Helical" evidence="12">
    <location>
        <begin position="601"/>
        <end position="621"/>
    </location>
</feature>
<dbReference type="Gene3D" id="3.30.70.330">
    <property type="match status" value="1"/>
</dbReference>
<feature type="domain" description="RRM" evidence="13">
    <location>
        <begin position="703"/>
        <end position="781"/>
    </location>
</feature>
<evidence type="ECO:0000256" key="11">
    <source>
        <dbReference type="SAM" id="MobiDB-lite"/>
    </source>
</evidence>
<evidence type="ECO:0000256" key="12">
    <source>
        <dbReference type="SAM" id="Phobius"/>
    </source>
</evidence>
<keyword evidence="8" id="KW-0012">Acyltransferase</keyword>
<feature type="transmembrane region" description="Helical" evidence="12">
    <location>
        <begin position="516"/>
        <end position="538"/>
    </location>
</feature>
<dbReference type="PANTHER" id="PTHR10408:SF23">
    <property type="entry name" value="STEROL O-ACYLTRANSFERASE 1-RELATED"/>
    <property type="match status" value="1"/>
</dbReference>
<feature type="compositionally biased region" description="Polar residues" evidence="11">
    <location>
        <begin position="345"/>
        <end position="358"/>
    </location>
</feature>
<evidence type="ECO:0000256" key="8">
    <source>
        <dbReference type="ARBA" id="ARBA00023315"/>
    </source>
</evidence>
<evidence type="ECO:0000256" key="6">
    <source>
        <dbReference type="ARBA" id="ARBA00022989"/>
    </source>
</evidence>
<comment type="similarity">
    <text evidence="2">Belongs to the membrane-bound acyltransferase family. Sterol o-acyltransferase subfamily.</text>
</comment>
<dbReference type="SMART" id="SM00360">
    <property type="entry name" value="RRM"/>
    <property type="match status" value="1"/>
</dbReference>
<comment type="function">
    <text evidence="9">Sterol O-acyltransferase that catalyzes the formation of stery esters.</text>
</comment>
<feature type="compositionally biased region" description="Basic and acidic residues" evidence="11">
    <location>
        <begin position="16"/>
        <end position="28"/>
    </location>
</feature>
<dbReference type="InterPro" id="IPR004299">
    <property type="entry name" value="MBOAT_fam"/>
</dbReference>
<dbReference type="CDD" id="cd12467">
    <property type="entry name" value="RRM_Srp1p_like"/>
    <property type="match status" value="1"/>
</dbReference>
<keyword evidence="4 12" id="KW-0812">Transmembrane</keyword>
<evidence type="ECO:0000259" key="13">
    <source>
        <dbReference type="PROSITE" id="PS50102"/>
    </source>
</evidence>
<comment type="caution">
    <text evidence="14">The sequence shown here is derived from an EMBL/GenBank/DDBJ whole genome shotgun (WGS) entry which is preliminary data.</text>
</comment>
<evidence type="ECO:0000313" key="15">
    <source>
        <dbReference type="Proteomes" id="UP001265746"/>
    </source>
</evidence>
<feature type="compositionally biased region" description="Polar residues" evidence="11">
    <location>
        <begin position="101"/>
        <end position="117"/>
    </location>
</feature>
<dbReference type="InterPro" id="IPR000504">
    <property type="entry name" value="RRM_dom"/>
</dbReference>
<dbReference type="InterPro" id="IPR014371">
    <property type="entry name" value="Oat_ACAT_DAG_ARE"/>
</dbReference>
<proteinExistence type="inferred from homology"/>
<dbReference type="AlphaFoldDB" id="A0AAD9STE8"/>
<dbReference type="Pfam" id="PF03062">
    <property type="entry name" value="MBOAT"/>
    <property type="match status" value="1"/>
</dbReference>
<dbReference type="GO" id="GO:0003723">
    <property type="term" value="F:RNA binding"/>
    <property type="evidence" value="ECO:0007669"/>
    <property type="project" value="UniProtKB-UniRule"/>
</dbReference>